<dbReference type="Proteomes" id="UP000030140">
    <property type="component" value="Unassembled WGS sequence"/>
</dbReference>
<dbReference type="RefSeq" id="WP_035324960.1">
    <property type="nucleotide sequence ID" value="NZ_CP015125.1"/>
</dbReference>
<keyword evidence="2" id="KW-1185">Reference proteome</keyword>
<evidence type="ECO:0000313" key="1">
    <source>
        <dbReference type="EMBL" id="KGO05940.1"/>
    </source>
</evidence>
<dbReference type="KEGG" id="ddo:I597_1896"/>
<evidence type="ECO:0008006" key="3">
    <source>
        <dbReference type="Google" id="ProtNLM"/>
    </source>
</evidence>
<dbReference type="PANTHER" id="PTHR36452:SF1">
    <property type="entry name" value="DUF2461 DOMAIN-CONTAINING PROTEIN"/>
    <property type="match status" value="1"/>
</dbReference>
<dbReference type="PATRIC" id="fig|1300343.5.peg.1905"/>
<dbReference type="EMBL" id="JSAQ01000001">
    <property type="protein sequence ID" value="KGO05940.1"/>
    <property type="molecule type" value="Genomic_DNA"/>
</dbReference>
<proteinExistence type="predicted"/>
<dbReference type="OrthoDB" id="9794241at2"/>
<dbReference type="Pfam" id="PF09365">
    <property type="entry name" value="DUF2461"/>
    <property type="match status" value="1"/>
</dbReference>
<accession>A0A0A2GZV2</accession>
<dbReference type="InterPro" id="IPR015996">
    <property type="entry name" value="UCP028451"/>
</dbReference>
<dbReference type="PIRSF" id="PIRSF028451">
    <property type="entry name" value="UCP028451"/>
    <property type="match status" value="1"/>
</dbReference>
<name>A0A0A2GZV2_9FLAO</name>
<dbReference type="InterPro" id="IPR012808">
    <property type="entry name" value="CHP02453"/>
</dbReference>
<protein>
    <recommendedName>
        <fullName evidence="3">TIGR02453 family protein</fullName>
    </recommendedName>
</protein>
<dbReference type="NCBIfam" id="TIGR02453">
    <property type="entry name" value="TIGR02453 family protein"/>
    <property type="match status" value="1"/>
</dbReference>
<organism evidence="1 2">
    <name type="scientific">Dokdonia donghaensis DSW-1</name>
    <dbReference type="NCBI Taxonomy" id="1300343"/>
    <lineage>
        <taxon>Bacteria</taxon>
        <taxon>Pseudomonadati</taxon>
        <taxon>Bacteroidota</taxon>
        <taxon>Flavobacteriia</taxon>
        <taxon>Flavobacteriales</taxon>
        <taxon>Flavobacteriaceae</taxon>
        <taxon>Dokdonia</taxon>
    </lineage>
</organism>
<dbReference type="PANTHER" id="PTHR36452">
    <property type="entry name" value="CHROMOSOME 12, WHOLE GENOME SHOTGUN SEQUENCE"/>
    <property type="match status" value="1"/>
</dbReference>
<dbReference type="AlphaFoldDB" id="A0A0A2GZV2"/>
<sequence length="227" mass="26423">MITAVPKASLTFLKDLKKNNTREWMADHKSRYQDSEKVLKDLYATIKTGLNETDDIEKLKVFRINRDIRFSKDKTPYNVHRSASYSRAGAHRRGGYYLRIEPGNKSVIAGGFFNPEKEDLKRIRTEFHLDPSEIRDMLNYSAFAKAFPNGFETSNAVKTAPRDFEKDDPNIDLIKLKSFFVRKEFTDQEVMASDFSDRVLKHFRLLRPFFNYMSDVLTTDLNGESIL</sequence>
<gene>
    <name evidence="1" type="ORF">NV36_03165</name>
</gene>
<evidence type="ECO:0000313" key="2">
    <source>
        <dbReference type="Proteomes" id="UP000030140"/>
    </source>
</evidence>
<reference evidence="1 2" key="1">
    <citation type="submission" date="2014-10" db="EMBL/GenBank/DDBJ databases">
        <title>Draft genome sequence of the proteorhodopsin-containing marine bacterium Dokdonia donghaensis.</title>
        <authorList>
            <person name="Gomez-Consarnau L."/>
            <person name="Gonzalez J.M."/>
            <person name="Riedel T."/>
            <person name="Jaenicke S."/>
            <person name="Wagner-Doebler I."/>
            <person name="Fuhrman J.A."/>
        </authorList>
    </citation>
    <scope>NUCLEOTIDE SEQUENCE [LARGE SCALE GENOMIC DNA]</scope>
    <source>
        <strain evidence="1 2">DSW-1</strain>
    </source>
</reference>
<comment type="caution">
    <text evidence="1">The sequence shown here is derived from an EMBL/GenBank/DDBJ whole genome shotgun (WGS) entry which is preliminary data.</text>
</comment>